<dbReference type="Proteomes" id="UP000507470">
    <property type="component" value="Unassembled WGS sequence"/>
</dbReference>
<dbReference type="AlphaFoldDB" id="A0A6J8EDQ8"/>
<keyword evidence="1" id="KW-0677">Repeat</keyword>
<organism evidence="4 5">
    <name type="scientific">Mytilus coruscus</name>
    <name type="common">Sea mussel</name>
    <dbReference type="NCBI Taxonomy" id="42192"/>
    <lineage>
        <taxon>Eukaryota</taxon>
        <taxon>Metazoa</taxon>
        <taxon>Spiralia</taxon>
        <taxon>Lophotrochozoa</taxon>
        <taxon>Mollusca</taxon>
        <taxon>Bivalvia</taxon>
        <taxon>Autobranchia</taxon>
        <taxon>Pteriomorphia</taxon>
        <taxon>Mytilida</taxon>
        <taxon>Mytiloidea</taxon>
        <taxon>Mytilidae</taxon>
        <taxon>Mytilinae</taxon>
        <taxon>Mytilus</taxon>
    </lineage>
</organism>
<dbReference type="InterPro" id="IPR002110">
    <property type="entry name" value="Ankyrin_rpt"/>
</dbReference>
<dbReference type="PANTHER" id="PTHR24134:SF9">
    <property type="entry name" value="ANKYRIN REPEAT AND SOCS BOX PROTEIN 8"/>
    <property type="match status" value="1"/>
</dbReference>
<dbReference type="PRINTS" id="PR01415">
    <property type="entry name" value="ANKYRIN"/>
</dbReference>
<gene>
    <name evidence="4" type="ORF">MCOR_49739</name>
</gene>
<dbReference type="GO" id="GO:0004674">
    <property type="term" value="F:protein serine/threonine kinase activity"/>
    <property type="evidence" value="ECO:0007669"/>
    <property type="project" value="UniProtKB-EC"/>
</dbReference>
<reference evidence="4 5" key="1">
    <citation type="submission" date="2020-06" db="EMBL/GenBank/DDBJ databases">
        <authorList>
            <person name="Li R."/>
            <person name="Bekaert M."/>
        </authorList>
    </citation>
    <scope>NUCLEOTIDE SEQUENCE [LARGE SCALE GENOMIC DNA]</scope>
    <source>
        <strain evidence="5">wild</strain>
    </source>
</reference>
<dbReference type="PROSITE" id="PS50088">
    <property type="entry name" value="ANK_REPEAT"/>
    <property type="match status" value="2"/>
</dbReference>
<evidence type="ECO:0000313" key="4">
    <source>
        <dbReference type="EMBL" id="CAC5417201.1"/>
    </source>
</evidence>
<dbReference type="PROSITE" id="PS50297">
    <property type="entry name" value="ANK_REP_REGION"/>
    <property type="match status" value="2"/>
</dbReference>
<evidence type="ECO:0000256" key="1">
    <source>
        <dbReference type="ARBA" id="ARBA00022737"/>
    </source>
</evidence>
<dbReference type="Pfam" id="PF12796">
    <property type="entry name" value="Ank_2"/>
    <property type="match status" value="1"/>
</dbReference>
<dbReference type="Gene3D" id="1.25.40.20">
    <property type="entry name" value="Ankyrin repeat-containing domain"/>
    <property type="match status" value="1"/>
</dbReference>
<dbReference type="InterPro" id="IPR036770">
    <property type="entry name" value="Ankyrin_rpt-contain_sf"/>
</dbReference>
<sequence length="255" mass="29383">MVLHYLLEHHAEAHGENIFGDTPLHLACYNANEEVVKQLISLTGPDSLVKENLFGEKPLHSACTNGWSLELIKFLLEQPVVNINCQGKDGHTALHSACDHGHIRIVQFLLEWRADMNLVAQIVDQKDGNEKIEEQTALMWANEQGCADLWHGRADIVIEGDNSSMREIVKIITEYVEEYDDEPVSKRSKMMDEDNLEDVKPETEIWQKQALDHSYFDSSVKLLLFQRIFKWQRQALDHHYFDSAVKLLFQRSEMG</sequence>
<feature type="repeat" description="ANK" evidence="3">
    <location>
        <begin position="89"/>
        <end position="121"/>
    </location>
</feature>
<keyword evidence="2 3" id="KW-0040">ANK repeat</keyword>
<dbReference type="OrthoDB" id="339325at2759"/>
<dbReference type="EMBL" id="CACVKT020008730">
    <property type="protein sequence ID" value="CAC5417201.1"/>
    <property type="molecule type" value="Genomic_DNA"/>
</dbReference>
<dbReference type="SUPFAM" id="SSF48403">
    <property type="entry name" value="Ankyrin repeat"/>
    <property type="match status" value="1"/>
</dbReference>
<proteinExistence type="predicted"/>
<dbReference type="EC" id="2.7.11.1" evidence="4"/>
<name>A0A6J8EDQ8_MYTCO</name>
<evidence type="ECO:0000256" key="2">
    <source>
        <dbReference type="ARBA" id="ARBA00023043"/>
    </source>
</evidence>
<protein>
    <submittedName>
        <fullName evidence="4">TNNI3K</fullName>
        <ecNumber evidence="4">2.7.11.1</ecNumber>
    </submittedName>
</protein>
<feature type="repeat" description="ANK" evidence="3">
    <location>
        <begin position="19"/>
        <end position="41"/>
    </location>
</feature>
<evidence type="ECO:0000256" key="3">
    <source>
        <dbReference type="PROSITE-ProRule" id="PRU00023"/>
    </source>
</evidence>
<dbReference type="SMART" id="SM00248">
    <property type="entry name" value="ANK"/>
    <property type="match status" value="3"/>
</dbReference>
<evidence type="ECO:0000313" key="5">
    <source>
        <dbReference type="Proteomes" id="UP000507470"/>
    </source>
</evidence>
<dbReference type="PANTHER" id="PTHR24134">
    <property type="entry name" value="ANKYRIN REPEAT-CONTAINING PROTEIN DDB_G0279043"/>
    <property type="match status" value="1"/>
</dbReference>
<keyword evidence="5" id="KW-1185">Reference proteome</keyword>
<keyword evidence="4" id="KW-0808">Transferase</keyword>
<dbReference type="Pfam" id="PF13637">
    <property type="entry name" value="Ank_4"/>
    <property type="match status" value="1"/>
</dbReference>
<accession>A0A6J8EDQ8</accession>